<evidence type="ECO:0000313" key="2">
    <source>
        <dbReference type="EMBL" id="KAA1164751.1"/>
    </source>
</evidence>
<dbReference type="InterPro" id="IPR036380">
    <property type="entry name" value="Isochorismatase-like_sf"/>
</dbReference>
<dbReference type="AlphaFoldDB" id="A0AB73BLF0"/>
<dbReference type="SUPFAM" id="SSF52499">
    <property type="entry name" value="Isochorismatase-like hydrolases"/>
    <property type="match status" value="1"/>
</dbReference>
<protein>
    <submittedName>
        <fullName evidence="2">Isochorismatase family protein</fullName>
    </submittedName>
</protein>
<dbReference type="PANTHER" id="PTHR14119:SF3">
    <property type="entry name" value="ISOCHORISMATASE DOMAIN-CONTAINING PROTEIN 2"/>
    <property type="match status" value="1"/>
</dbReference>
<evidence type="ECO:0000259" key="1">
    <source>
        <dbReference type="Pfam" id="PF00857"/>
    </source>
</evidence>
<dbReference type="Proteomes" id="UP000324162">
    <property type="component" value="Unassembled WGS sequence"/>
</dbReference>
<dbReference type="InterPro" id="IPR000868">
    <property type="entry name" value="Isochorismatase-like_dom"/>
</dbReference>
<comment type="caution">
    <text evidence="2">The sequence shown here is derived from an EMBL/GenBank/DDBJ whole genome shotgun (WGS) entry which is preliminary data.</text>
</comment>
<accession>A0AB73BLF0</accession>
<dbReference type="Gene3D" id="3.40.50.850">
    <property type="entry name" value="Isochorismatase-like"/>
    <property type="match status" value="1"/>
</dbReference>
<proteinExistence type="predicted"/>
<sequence>MSRVFNIDASQSVLLVIDLQSKLAPAIECFPTILSCTLQLAQTSLIHGIPVLITEQYKKGLGGTQDEIKALLPKATYFDKTHFSACAEPGFLASMKQFARPQIIVVGTEAHACVLQTCLDLLQSGFDVIVIADAVGSRNEKHKQIAIDQLQQAGAIISCAETVIFQWVKNSATTTFKEILSIIK</sequence>
<dbReference type="PANTHER" id="PTHR14119">
    <property type="entry name" value="HYDROLASE"/>
    <property type="match status" value="1"/>
</dbReference>
<dbReference type="Pfam" id="PF00857">
    <property type="entry name" value="Isochorismatase"/>
    <property type="match status" value="1"/>
</dbReference>
<reference evidence="2 3" key="1">
    <citation type="submission" date="2019-01" db="EMBL/GenBank/DDBJ databases">
        <title>Genome sequences of marine Pseudoalteromonas species.</title>
        <authorList>
            <person name="Boraston A.B."/>
            <person name="Hehemann J.-H."/>
            <person name="Vickers C.J."/>
            <person name="Salama-Alber O."/>
            <person name="Abe K."/>
            <person name="Hettle A.J."/>
        </authorList>
    </citation>
    <scope>NUCLEOTIDE SEQUENCE [LARGE SCALE GENOMIC DNA]</scope>
    <source>
        <strain evidence="2 3">PS42</strain>
    </source>
</reference>
<name>A0AB73BLF0_9GAMM</name>
<feature type="domain" description="Isochorismatase-like" evidence="1">
    <location>
        <begin position="12"/>
        <end position="161"/>
    </location>
</feature>
<dbReference type="RefSeq" id="WP_149613349.1">
    <property type="nucleotide sequence ID" value="NZ_SEUK01000034.1"/>
</dbReference>
<dbReference type="InterPro" id="IPR050993">
    <property type="entry name" value="Isochorismatase_domain"/>
</dbReference>
<gene>
    <name evidence="2" type="ORF">EU508_01105</name>
</gene>
<organism evidence="2 3">
    <name type="scientific">Pseudoalteromonas fuliginea</name>
    <dbReference type="NCBI Taxonomy" id="1872678"/>
    <lineage>
        <taxon>Bacteria</taxon>
        <taxon>Pseudomonadati</taxon>
        <taxon>Pseudomonadota</taxon>
        <taxon>Gammaproteobacteria</taxon>
        <taxon>Alteromonadales</taxon>
        <taxon>Pseudoalteromonadaceae</taxon>
        <taxon>Pseudoalteromonas</taxon>
    </lineage>
</organism>
<evidence type="ECO:0000313" key="3">
    <source>
        <dbReference type="Proteomes" id="UP000324162"/>
    </source>
</evidence>
<dbReference type="EMBL" id="SEUK01000034">
    <property type="protein sequence ID" value="KAA1164751.1"/>
    <property type="molecule type" value="Genomic_DNA"/>
</dbReference>